<dbReference type="Pfam" id="PF12704">
    <property type="entry name" value="MacB_PCD"/>
    <property type="match status" value="1"/>
</dbReference>
<evidence type="ECO:0000259" key="8">
    <source>
        <dbReference type="Pfam" id="PF02687"/>
    </source>
</evidence>
<evidence type="ECO:0000256" key="1">
    <source>
        <dbReference type="ARBA" id="ARBA00004651"/>
    </source>
</evidence>
<feature type="domain" description="MacB-like periplasmic core" evidence="9">
    <location>
        <begin position="20"/>
        <end position="238"/>
    </location>
</feature>
<feature type="transmembrane region" description="Helical" evidence="7">
    <location>
        <begin position="311"/>
        <end position="339"/>
    </location>
</feature>
<dbReference type="PIRSF" id="PIRSF031773">
    <property type="entry name" value="DevC"/>
    <property type="match status" value="1"/>
</dbReference>
<feature type="transmembrane region" description="Helical" evidence="7">
    <location>
        <begin position="20"/>
        <end position="39"/>
    </location>
</feature>
<keyword evidence="11" id="KW-1185">Reference proteome</keyword>
<dbReference type="OrthoDB" id="180999at2"/>
<name>A0A401ILG8_APHSA</name>
<dbReference type="PANTHER" id="PTHR43738:SF1">
    <property type="entry name" value="HEMIN TRANSPORT SYSTEM PERMEASE PROTEIN HRTB-RELATED"/>
    <property type="match status" value="1"/>
</dbReference>
<evidence type="ECO:0000256" key="4">
    <source>
        <dbReference type="ARBA" id="ARBA00022692"/>
    </source>
</evidence>
<evidence type="ECO:0000256" key="7">
    <source>
        <dbReference type="SAM" id="Phobius"/>
    </source>
</evidence>
<feature type="transmembrane region" description="Helical" evidence="7">
    <location>
        <begin position="359"/>
        <end position="377"/>
    </location>
</feature>
<evidence type="ECO:0000313" key="10">
    <source>
        <dbReference type="EMBL" id="GBF82081.1"/>
    </source>
</evidence>
<dbReference type="PANTHER" id="PTHR43738">
    <property type="entry name" value="ABC TRANSPORTER, MEMBRANE PROTEIN"/>
    <property type="match status" value="1"/>
</dbReference>
<keyword evidence="6 7" id="KW-0472">Membrane</keyword>
<protein>
    <submittedName>
        <fullName evidence="10">ABC transporter</fullName>
    </submittedName>
</protein>
<keyword evidence="4 7" id="KW-0812">Transmembrane</keyword>
<dbReference type="Pfam" id="PF02687">
    <property type="entry name" value="FtsX"/>
    <property type="match status" value="1"/>
</dbReference>
<dbReference type="Proteomes" id="UP000287247">
    <property type="component" value="Unassembled WGS sequence"/>
</dbReference>
<evidence type="ECO:0000256" key="2">
    <source>
        <dbReference type="ARBA" id="ARBA00022448"/>
    </source>
</evidence>
<gene>
    <name evidence="10" type="ORF">AsFPU1_3507</name>
</gene>
<evidence type="ECO:0000256" key="6">
    <source>
        <dbReference type="ARBA" id="ARBA00023136"/>
    </source>
</evidence>
<dbReference type="AlphaFoldDB" id="A0A401ILG8"/>
<feature type="transmembrane region" description="Helical" evidence="7">
    <location>
        <begin position="268"/>
        <end position="290"/>
    </location>
</feature>
<dbReference type="InterPro" id="IPR005891">
    <property type="entry name" value="DevC"/>
</dbReference>
<dbReference type="InterPro" id="IPR003838">
    <property type="entry name" value="ABC3_permease_C"/>
</dbReference>
<organism evidence="10 11">
    <name type="scientific">Aphanothece sacrum FPU1</name>
    <dbReference type="NCBI Taxonomy" id="1920663"/>
    <lineage>
        <taxon>Bacteria</taxon>
        <taxon>Bacillati</taxon>
        <taxon>Cyanobacteriota</taxon>
        <taxon>Cyanophyceae</taxon>
        <taxon>Oscillatoriophycideae</taxon>
        <taxon>Chroococcales</taxon>
        <taxon>Aphanothecaceae</taxon>
        <taxon>Aphanothece</taxon>
    </lineage>
</organism>
<evidence type="ECO:0000256" key="5">
    <source>
        <dbReference type="ARBA" id="ARBA00022989"/>
    </source>
</evidence>
<dbReference type="RefSeq" id="WP_124974381.1">
    <property type="nucleotide sequence ID" value="NZ_BDQK01000015.1"/>
</dbReference>
<feature type="domain" description="ABC3 transporter permease C-terminal" evidence="8">
    <location>
        <begin position="273"/>
        <end position="382"/>
    </location>
</feature>
<dbReference type="GO" id="GO:0005886">
    <property type="term" value="C:plasma membrane"/>
    <property type="evidence" value="ECO:0007669"/>
    <property type="project" value="UniProtKB-SubCell"/>
</dbReference>
<evidence type="ECO:0000256" key="3">
    <source>
        <dbReference type="ARBA" id="ARBA00022475"/>
    </source>
</evidence>
<proteinExistence type="predicted"/>
<dbReference type="NCBIfam" id="TIGR01185">
    <property type="entry name" value="devC"/>
    <property type="match status" value="1"/>
</dbReference>
<comment type="caution">
    <text evidence="10">The sequence shown here is derived from an EMBL/GenBank/DDBJ whole genome shotgun (WGS) entry which is preliminary data.</text>
</comment>
<dbReference type="InterPro" id="IPR025857">
    <property type="entry name" value="MacB_PCD"/>
</dbReference>
<keyword evidence="5 7" id="KW-1133">Transmembrane helix</keyword>
<evidence type="ECO:0000259" key="9">
    <source>
        <dbReference type="Pfam" id="PF12704"/>
    </source>
</evidence>
<evidence type="ECO:0000313" key="11">
    <source>
        <dbReference type="Proteomes" id="UP000287247"/>
    </source>
</evidence>
<sequence>MRFKLPTAWLQLKHKKMRLLVALAGVIFAVVIVFVQFGLKHSLFESAVRFHQSLQGDVFLISPKSNALIGMEAFNNRRLWQTLAFKEVDFISPIYLGFAQWQNPQDKKYWRKIFIIGIDPRHSVLNLSGMENNRYKLKIPENILFDQNSRSEFGSIISSVKEKGKVSTQLTQTGQTIKINVVGLFELGTSFGADGNILTSDVNFLRIFNKRPKTDIDVGLIKLKSGVNTEQFTRKLRAYLPKDVNVLSKQEYIEFEQNYWNSSTPIGFIFNLGIVLGIVVGIVVVYQILYSNVSEHLSEYATLKAIGYRNNYLLSMILQQATFIAVLGYIPGFLLSMIIYEVAKKATFLPIFMTLQRAIFVFILTLMMCFIAGVTAIKKLKEADPADIF</sequence>
<accession>A0A401ILG8</accession>
<comment type="subcellular location">
    <subcellularLocation>
        <location evidence="1">Cell membrane</location>
        <topology evidence="1">Multi-pass membrane protein</topology>
    </subcellularLocation>
</comment>
<dbReference type="InterPro" id="IPR051125">
    <property type="entry name" value="ABC-4/HrtB_transporter"/>
</dbReference>
<keyword evidence="3" id="KW-1003">Cell membrane</keyword>
<dbReference type="EMBL" id="BDQK01000015">
    <property type="protein sequence ID" value="GBF82081.1"/>
    <property type="molecule type" value="Genomic_DNA"/>
</dbReference>
<keyword evidence="2" id="KW-0813">Transport</keyword>
<reference evidence="11" key="1">
    <citation type="submission" date="2017-05" db="EMBL/GenBank/DDBJ databases">
        <title>Physiological properties and genetic analysis related to exopolysaccharide production of fresh-water unicellular cyanobacterium Aphanothece sacrum, Suizenji Nori, that has been cultured as a food source in Japan.</title>
        <authorList>
            <person name="Kanesaki Y."/>
            <person name="Yoshikawa S."/>
            <person name="Ohki K."/>
        </authorList>
    </citation>
    <scope>NUCLEOTIDE SEQUENCE [LARGE SCALE GENOMIC DNA]</scope>
    <source>
        <strain evidence="11">FPU1</strain>
    </source>
</reference>